<dbReference type="Pfam" id="PF14093">
    <property type="entry name" value="DUF4271"/>
    <property type="match status" value="1"/>
</dbReference>
<feature type="transmembrane region" description="Helical" evidence="2">
    <location>
        <begin position="257"/>
        <end position="278"/>
    </location>
</feature>
<proteinExistence type="predicted"/>
<feature type="transmembrane region" description="Helical" evidence="2">
    <location>
        <begin position="299"/>
        <end position="321"/>
    </location>
</feature>
<feature type="transmembrane region" description="Helical" evidence="2">
    <location>
        <begin position="164"/>
        <end position="183"/>
    </location>
</feature>
<reference evidence="3 4" key="1">
    <citation type="submission" date="2016-10" db="EMBL/GenBank/DDBJ databases">
        <title>Arsenicibacter rosenii gen. nov., sp. nov., an efficient arsenic-methylating bacterium isolated from an arsenic-contaminated paddy soil.</title>
        <authorList>
            <person name="Huang K."/>
        </authorList>
    </citation>
    <scope>NUCLEOTIDE SEQUENCE [LARGE SCALE GENOMIC DNA]</scope>
    <source>
        <strain evidence="3 4">SM-1</strain>
    </source>
</reference>
<keyword evidence="2" id="KW-0812">Transmembrane</keyword>
<evidence type="ECO:0000256" key="2">
    <source>
        <dbReference type="SAM" id="Phobius"/>
    </source>
</evidence>
<evidence type="ECO:0000256" key="1">
    <source>
        <dbReference type="SAM" id="MobiDB-lite"/>
    </source>
</evidence>
<dbReference type="Proteomes" id="UP000181790">
    <property type="component" value="Unassembled WGS sequence"/>
</dbReference>
<gene>
    <name evidence="3" type="ORF">BLX24_11670</name>
</gene>
<name>A0A1S2VMV0_9BACT</name>
<protein>
    <submittedName>
        <fullName evidence="3">DUF4271 domain-containing protein</fullName>
    </submittedName>
</protein>
<accession>A0A1S2VMV0</accession>
<dbReference type="EMBL" id="MORL01000005">
    <property type="protein sequence ID" value="OIN59118.1"/>
    <property type="molecule type" value="Genomic_DNA"/>
</dbReference>
<feature type="transmembrane region" description="Helical" evidence="2">
    <location>
        <begin position="327"/>
        <end position="349"/>
    </location>
</feature>
<keyword evidence="2" id="KW-0472">Membrane</keyword>
<dbReference type="InterPro" id="IPR025367">
    <property type="entry name" value="DUF4271"/>
</dbReference>
<sequence length="381" mass="43092">MGQVSPAQTGRGAGNTRNGIGPGGRYYPVHSIRDDWQVYDEANKAYIPFIVEQHSGIPSVSAFIDLESNRNYKLLVWSQEDCYVFLDAALKQKLRAGNWLVMSIDSLYRVYRKPQLFLTLYGPPGIENKQAFIAYPKSATQKTVVLSDDNLSVLPRPHMVYDDFFGLALIFLLGTHAFLFTFFRRPFLSFFSLHDLFVLRLRDEQFVINKQLNRATIAFTLNLSFVIGFLVMFVQGLDIDIFASRTLMLQGSQLPSLIIDFFLVSGIAFLLMMGKYVALQAIGSLYRLESITNLHYFKILQASSIFFPTIGIILTALVFNMHDPASIGAYLQIPFVIFYVGRLVLLYVVFTNAASVKSLYLISYLCIVELVPLLIGVRFAL</sequence>
<organism evidence="3 4">
    <name type="scientific">Arsenicibacter rosenii</name>
    <dbReference type="NCBI Taxonomy" id="1750698"/>
    <lineage>
        <taxon>Bacteria</taxon>
        <taxon>Pseudomonadati</taxon>
        <taxon>Bacteroidota</taxon>
        <taxon>Cytophagia</taxon>
        <taxon>Cytophagales</taxon>
        <taxon>Spirosomataceae</taxon>
        <taxon>Arsenicibacter</taxon>
    </lineage>
</organism>
<feature type="transmembrane region" description="Helical" evidence="2">
    <location>
        <begin position="215"/>
        <end position="237"/>
    </location>
</feature>
<comment type="caution">
    <text evidence="3">The sequence shown here is derived from an EMBL/GenBank/DDBJ whole genome shotgun (WGS) entry which is preliminary data.</text>
</comment>
<dbReference type="AlphaFoldDB" id="A0A1S2VMV0"/>
<evidence type="ECO:0000313" key="4">
    <source>
        <dbReference type="Proteomes" id="UP000181790"/>
    </source>
</evidence>
<keyword evidence="4" id="KW-1185">Reference proteome</keyword>
<feature type="transmembrane region" description="Helical" evidence="2">
    <location>
        <begin position="361"/>
        <end position="380"/>
    </location>
</feature>
<evidence type="ECO:0000313" key="3">
    <source>
        <dbReference type="EMBL" id="OIN59118.1"/>
    </source>
</evidence>
<feature type="region of interest" description="Disordered" evidence="1">
    <location>
        <begin position="1"/>
        <end position="21"/>
    </location>
</feature>
<keyword evidence="2" id="KW-1133">Transmembrane helix</keyword>